<gene>
    <name evidence="5" type="ORF">LIER_21096</name>
</gene>
<dbReference type="PANTHER" id="PTHR45184:SF1">
    <property type="entry name" value="DNAJ PROTEIN ERDJ3A"/>
    <property type="match status" value="1"/>
</dbReference>
<dbReference type="PANTHER" id="PTHR45184">
    <property type="entry name" value="DNAJ PROTEIN ERDJ3A"/>
    <property type="match status" value="1"/>
</dbReference>
<evidence type="ECO:0000256" key="3">
    <source>
        <dbReference type="SAM" id="SignalP"/>
    </source>
</evidence>
<evidence type="ECO:0000259" key="4">
    <source>
        <dbReference type="PROSITE" id="PS50076"/>
    </source>
</evidence>
<reference evidence="5 6" key="1">
    <citation type="submission" date="2024-01" db="EMBL/GenBank/DDBJ databases">
        <title>The complete chloroplast genome sequence of Lithospermum erythrorhizon: insights into the phylogenetic relationship among Boraginaceae species and the maternal lineages of purple gromwells.</title>
        <authorList>
            <person name="Okada T."/>
            <person name="Watanabe K."/>
        </authorList>
    </citation>
    <scope>NUCLEOTIDE SEQUENCE [LARGE SCALE GENOMIC DNA]</scope>
</reference>
<dbReference type="Gene3D" id="1.10.287.110">
    <property type="entry name" value="DnaJ domain"/>
    <property type="match status" value="1"/>
</dbReference>
<sequence length="569" mass="62527">MKLRLFLWNFILVFLFIVVTIESKTLDPYKVLGVDKNAGQRDIQKAFHKLSLKYHPDKNKEKGAQEKFAEINNAYDILSDEQKRKNYDLYGDEKGNPGFDPGNAGGQGGYTYFTGGGPGQGGFNFGPGGGQGGSQSFSFSFGGPGGSSGFGFEDIFQNFFGGGGMGGGSQFGGFGSSGKFQSRDRGSRKSLLSVNSEYYRKEIADKGITWLLLSYTSSLQGIQQFESSVQEVASSLQGALKAGSINCDTSASLCKELGMSPRRAPRIFVYSYKSSDASSLVEYNGEMETKSLKIFCQEHLPRISRRVNMAQFDSEAGTVGSLPKVVLLSTKKNTPVIWRALSGLYRKRFMFYDAEVSDVSDPNVARLGVDALPAIVGWLSNGEKHVLRTGISVKDLKSSIQELSKLLDSFESRNRKIASEKSKQKQSESGNTQIPLLKRSNFDDICGDGTPVCVIGVFRSSKAREKLEKILSVVSQKSLSRRPNAASGGRDTVSYSLLDATNQQSFLNAFDKSGFRSSDMLLLAYKRKRGKFVTFIDELMTEEAEKFISSVLNGDVLFSKIRQTPELKY</sequence>
<protein>
    <submittedName>
        <fullName evidence="5">Chaperone</fullName>
    </submittedName>
</protein>
<dbReference type="Proteomes" id="UP001454036">
    <property type="component" value="Unassembled WGS sequence"/>
</dbReference>
<dbReference type="Pfam" id="PF00226">
    <property type="entry name" value="DnaJ"/>
    <property type="match status" value="1"/>
</dbReference>
<feature type="coiled-coil region" evidence="1">
    <location>
        <begin position="393"/>
        <end position="420"/>
    </location>
</feature>
<keyword evidence="6" id="KW-1185">Reference proteome</keyword>
<dbReference type="PROSITE" id="PS00636">
    <property type="entry name" value="DNAJ_1"/>
    <property type="match status" value="1"/>
</dbReference>
<comment type="caution">
    <text evidence="5">The sequence shown here is derived from an EMBL/GenBank/DDBJ whole genome shotgun (WGS) entry which is preliminary data.</text>
</comment>
<evidence type="ECO:0000256" key="2">
    <source>
        <dbReference type="SAM" id="MobiDB-lite"/>
    </source>
</evidence>
<dbReference type="PROSITE" id="PS50076">
    <property type="entry name" value="DNAJ_2"/>
    <property type="match status" value="1"/>
</dbReference>
<evidence type="ECO:0000256" key="1">
    <source>
        <dbReference type="SAM" id="Coils"/>
    </source>
</evidence>
<organism evidence="5 6">
    <name type="scientific">Lithospermum erythrorhizon</name>
    <name type="common">Purple gromwell</name>
    <name type="synonym">Lithospermum officinale var. erythrorhizon</name>
    <dbReference type="NCBI Taxonomy" id="34254"/>
    <lineage>
        <taxon>Eukaryota</taxon>
        <taxon>Viridiplantae</taxon>
        <taxon>Streptophyta</taxon>
        <taxon>Embryophyta</taxon>
        <taxon>Tracheophyta</taxon>
        <taxon>Spermatophyta</taxon>
        <taxon>Magnoliopsida</taxon>
        <taxon>eudicotyledons</taxon>
        <taxon>Gunneridae</taxon>
        <taxon>Pentapetalae</taxon>
        <taxon>asterids</taxon>
        <taxon>lamiids</taxon>
        <taxon>Boraginales</taxon>
        <taxon>Boraginaceae</taxon>
        <taxon>Boraginoideae</taxon>
        <taxon>Lithospermeae</taxon>
        <taxon>Lithospermum</taxon>
    </lineage>
</organism>
<keyword evidence="1" id="KW-0175">Coiled coil</keyword>
<dbReference type="InterPro" id="IPR036249">
    <property type="entry name" value="Thioredoxin-like_sf"/>
</dbReference>
<dbReference type="InterPro" id="IPR052842">
    <property type="entry name" value="ER_Co-chaperone"/>
</dbReference>
<dbReference type="InterPro" id="IPR001623">
    <property type="entry name" value="DnaJ_domain"/>
</dbReference>
<dbReference type="InterPro" id="IPR036869">
    <property type="entry name" value="J_dom_sf"/>
</dbReference>
<feature type="signal peptide" evidence="3">
    <location>
        <begin position="1"/>
        <end position="23"/>
    </location>
</feature>
<proteinExistence type="predicted"/>
<accession>A0AAV3QS37</accession>
<name>A0AAV3QS37_LITER</name>
<dbReference type="EMBL" id="BAABME010005491">
    <property type="protein sequence ID" value="GAA0165782.1"/>
    <property type="molecule type" value="Genomic_DNA"/>
</dbReference>
<evidence type="ECO:0000313" key="6">
    <source>
        <dbReference type="Proteomes" id="UP001454036"/>
    </source>
</evidence>
<feature type="region of interest" description="Disordered" evidence="2">
    <location>
        <begin position="89"/>
        <end position="111"/>
    </location>
</feature>
<dbReference type="PRINTS" id="PR00625">
    <property type="entry name" value="JDOMAIN"/>
</dbReference>
<dbReference type="SUPFAM" id="SSF46565">
    <property type="entry name" value="Chaperone J-domain"/>
    <property type="match status" value="1"/>
</dbReference>
<dbReference type="SUPFAM" id="SSF52833">
    <property type="entry name" value="Thioredoxin-like"/>
    <property type="match status" value="1"/>
</dbReference>
<feature type="domain" description="J" evidence="4">
    <location>
        <begin position="27"/>
        <end position="91"/>
    </location>
</feature>
<dbReference type="Gene3D" id="3.40.30.10">
    <property type="entry name" value="Glutaredoxin"/>
    <property type="match status" value="1"/>
</dbReference>
<dbReference type="SMART" id="SM00271">
    <property type="entry name" value="DnaJ"/>
    <property type="match status" value="1"/>
</dbReference>
<keyword evidence="3" id="KW-0732">Signal</keyword>
<evidence type="ECO:0000313" key="5">
    <source>
        <dbReference type="EMBL" id="GAA0165782.1"/>
    </source>
</evidence>
<dbReference type="CDD" id="cd06257">
    <property type="entry name" value="DnaJ"/>
    <property type="match status" value="1"/>
</dbReference>
<feature type="chain" id="PRO_5043439001" evidence="3">
    <location>
        <begin position="24"/>
        <end position="569"/>
    </location>
</feature>
<dbReference type="InterPro" id="IPR018253">
    <property type="entry name" value="DnaJ_domain_CS"/>
</dbReference>
<dbReference type="AlphaFoldDB" id="A0AAV3QS37"/>
<dbReference type="Pfam" id="PF13848">
    <property type="entry name" value="Thioredoxin_6"/>
    <property type="match status" value="1"/>
</dbReference>